<protein>
    <recommendedName>
        <fullName evidence="3">DUF1795 domain-containing protein</fullName>
    </recommendedName>
</protein>
<gene>
    <name evidence="1" type="ORF">MEG1DRAFT_03820</name>
</gene>
<proteinExistence type="predicted"/>
<dbReference type="InterPro" id="IPR014894">
    <property type="entry name" value="DcrB/EagT6"/>
</dbReference>
<dbReference type="EMBL" id="JGVH01000078">
    <property type="protein sequence ID" value="KER01588.1"/>
    <property type="molecule type" value="Genomic_DNA"/>
</dbReference>
<evidence type="ECO:0008006" key="3">
    <source>
        <dbReference type="Google" id="ProtNLM"/>
    </source>
</evidence>
<evidence type="ECO:0000313" key="1">
    <source>
        <dbReference type="EMBL" id="KER01588.1"/>
    </source>
</evidence>
<dbReference type="PATRIC" id="fig|1393735.3.peg.3916"/>
<dbReference type="Proteomes" id="UP000028002">
    <property type="component" value="Unassembled WGS sequence"/>
</dbReference>
<organism evidence="1 2">
    <name type="scientific">Photorhabdus temperata subsp. temperata Meg1</name>
    <dbReference type="NCBI Taxonomy" id="1393735"/>
    <lineage>
        <taxon>Bacteria</taxon>
        <taxon>Pseudomonadati</taxon>
        <taxon>Pseudomonadota</taxon>
        <taxon>Gammaproteobacteria</taxon>
        <taxon>Enterobacterales</taxon>
        <taxon>Morganellaceae</taxon>
        <taxon>Photorhabdus</taxon>
    </lineage>
</organism>
<dbReference type="SUPFAM" id="SSF55724">
    <property type="entry name" value="Mog1p/PsbP-like"/>
    <property type="match status" value="1"/>
</dbReference>
<comment type="caution">
    <text evidence="1">The sequence shown here is derived from an EMBL/GenBank/DDBJ whole genome shotgun (WGS) entry which is preliminary data.</text>
</comment>
<dbReference type="InterPro" id="IPR016123">
    <property type="entry name" value="Mog1/PsbP_a/b/a-sand"/>
</dbReference>
<reference evidence="1 2" key="1">
    <citation type="submission" date="2014-03" db="EMBL/GenBank/DDBJ databases">
        <title>Draft Genome of Photorhabdus temperata Meg1.</title>
        <authorList>
            <person name="Hurst S.G.IV."/>
            <person name="Morris K."/>
            <person name="Thomas K."/>
            <person name="Tisa L.S."/>
        </authorList>
    </citation>
    <scope>NUCLEOTIDE SEQUENCE [LARGE SCALE GENOMIC DNA]</scope>
    <source>
        <strain evidence="1 2">Meg1</strain>
    </source>
</reference>
<dbReference type="RefSeq" id="WP_036841037.1">
    <property type="nucleotide sequence ID" value="NZ_CAWLUD010000078.1"/>
</dbReference>
<evidence type="ECO:0000313" key="2">
    <source>
        <dbReference type="Proteomes" id="UP000028002"/>
    </source>
</evidence>
<dbReference type="Gene3D" id="3.40.1000.10">
    <property type="entry name" value="Mog1/PsbP, alpha/beta/alpha sandwich"/>
    <property type="match status" value="1"/>
</dbReference>
<dbReference type="Pfam" id="PF08786">
    <property type="entry name" value="DcrB"/>
    <property type="match status" value="1"/>
</dbReference>
<name>A0A081RSD5_PHOTE</name>
<sequence>MDNLPRCRFTEGSITLPEGYQEQTVNIIIAPDAPALNISRDQLIEGEDLPSYLTRQKGLLKNGLRDWQLLEEQPATLGGNLLQGTALLSRYRPKKGQQVYQYQAVFLLDEKKTLIFTLSSQQAFTDAQRQWLDDCLKSFHF</sequence>
<dbReference type="AlphaFoldDB" id="A0A081RSD5"/>
<accession>A0A081RSD5</accession>